<proteinExistence type="predicted"/>
<keyword evidence="1" id="KW-1133">Transmembrane helix</keyword>
<dbReference type="RefSeq" id="WP_183167740.1">
    <property type="nucleotide sequence ID" value="NZ_JACHXI010000021.1"/>
</dbReference>
<dbReference type="PANTHER" id="PTHR38592:SF3">
    <property type="entry name" value="BLL4819 PROTEIN"/>
    <property type="match status" value="1"/>
</dbReference>
<dbReference type="PIRSF" id="PIRSF028704">
    <property type="entry name" value="UPC028704"/>
    <property type="match status" value="1"/>
</dbReference>
<reference evidence="2 3" key="1">
    <citation type="submission" date="2020-08" db="EMBL/GenBank/DDBJ databases">
        <title>Genomic Encyclopedia of Type Strains, Phase III (KMG-III): the genomes of soil and plant-associated and newly described type strains.</title>
        <authorList>
            <person name="Whitman W."/>
        </authorList>
    </citation>
    <scope>NUCLEOTIDE SEQUENCE [LARGE SCALE GENOMIC DNA]</scope>
    <source>
        <strain evidence="2 3">CECT 4462</strain>
    </source>
</reference>
<keyword evidence="1" id="KW-0472">Membrane</keyword>
<name>A0A839T9J9_AZOMA</name>
<sequence length="414" mass="45660">MNYRSRLLKLWNNVANLQPLFKALLTRWPTVDVVGKPSRDLRIDVVRGLMLVFIFINHMPGNFIARYTLSNFSFSDAAEIFVLLAGLSATLAYGKIIDQQGLAVGMLRLGARLWTLYVAHLIVFLIVCGVVFMAVTRTQNPLYIALINIQPFLSDPLNALVDVLTLVYQPSYLNILPLYIVLLAAFPCIYLLVRRSPALALVVSVMVWQGATFFNINLPERFGGWFFNPLGWQLVFTLGVVMGQFMRHGISLGNPRAVTTIALAVLIILCLVKIYPPGFLGLPWLEAWIDEVHIGNNKMNLAPVRVAHLLAIIWVFCAFVSARTPLLTTIAGRILAMMGRHSLAVFCTGSVLSILGEVIMTETSYVITIQLLVCATGITLLAGLGAFLSWYQLQVGSQTARQPAPSGSALPSRS</sequence>
<evidence type="ECO:0000313" key="2">
    <source>
        <dbReference type="EMBL" id="MBB3104884.1"/>
    </source>
</evidence>
<feature type="transmembrane region" description="Helical" evidence="1">
    <location>
        <begin position="257"/>
        <end position="275"/>
    </location>
</feature>
<dbReference type="Pfam" id="PF10129">
    <property type="entry name" value="OpgC_C"/>
    <property type="match status" value="1"/>
</dbReference>
<organism evidence="2 3">
    <name type="scientific">Azomonas macrocytogenes</name>
    <name type="common">Azotobacter macrocytogenes</name>
    <dbReference type="NCBI Taxonomy" id="69962"/>
    <lineage>
        <taxon>Bacteria</taxon>
        <taxon>Pseudomonadati</taxon>
        <taxon>Pseudomonadota</taxon>
        <taxon>Gammaproteobacteria</taxon>
        <taxon>Pseudomonadales</taxon>
        <taxon>Pseudomonadaceae</taxon>
        <taxon>Azomonas</taxon>
    </lineage>
</organism>
<comment type="caution">
    <text evidence="2">The sequence shown here is derived from an EMBL/GenBank/DDBJ whole genome shotgun (WGS) entry which is preliminary data.</text>
</comment>
<feature type="transmembrane region" description="Helical" evidence="1">
    <location>
        <begin position="343"/>
        <end position="361"/>
    </location>
</feature>
<gene>
    <name evidence="2" type="ORF">FHR87_003312</name>
</gene>
<accession>A0A839T9J9</accession>
<feature type="transmembrane region" description="Helical" evidence="1">
    <location>
        <begin position="114"/>
        <end position="135"/>
    </location>
</feature>
<feature type="transmembrane region" description="Helical" evidence="1">
    <location>
        <begin position="172"/>
        <end position="193"/>
    </location>
</feature>
<dbReference type="Proteomes" id="UP000549250">
    <property type="component" value="Unassembled WGS sequence"/>
</dbReference>
<feature type="transmembrane region" description="Helical" evidence="1">
    <location>
        <begin position="306"/>
        <end position="331"/>
    </location>
</feature>
<evidence type="ECO:0000313" key="3">
    <source>
        <dbReference type="Proteomes" id="UP000549250"/>
    </source>
</evidence>
<keyword evidence="3" id="KW-1185">Reference proteome</keyword>
<keyword evidence="1" id="KW-0812">Transmembrane</keyword>
<dbReference type="AlphaFoldDB" id="A0A839T9J9"/>
<dbReference type="InterPro" id="IPR014550">
    <property type="entry name" value="UCP028704_OpgC"/>
</dbReference>
<evidence type="ECO:0008006" key="4">
    <source>
        <dbReference type="Google" id="ProtNLM"/>
    </source>
</evidence>
<feature type="transmembrane region" description="Helical" evidence="1">
    <location>
        <begin position="77"/>
        <end position="94"/>
    </location>
</feature>
<feature type="transmembrane region" description="Helical" evidence="1">
    <location>
        <begin position="198"/>
        <end position="216"/>
    </location>
</feature>
<evidence type="ECO:0000256" key="1">
    <source>
        <dbReference type="SAM" id="Phobius"/>
    </source>
</evidence>
<feature type="transmembrane region" description="Helical" evidence="1">
    <location>
        <begin position="45"/>
        <end position="65"/>
    </location>
</feature>
<feature type="transmembrane region" description="Helical" evidence="1">
    <location>
        <begin position="367"/>
        <end position="391"/>
    </location>
</feature>
<dbReference type="EMBL" id="JACHXI010000021">
    <property type="protein sequence ID" value="MBB3104884.1"/>
    <property type="molecule type" value="Genomic_DNA"/>
</dbReference>
<protein>
    <recommendedName>
        <fullName evidence="4">OpgC protein</fullName>
    </recommendedName>
</protein>
<dbReference type="PANTHER" id="PTHR38592">
    <property type="entry name" value="BLL4819 PROTEIN"/>
    <property type="match status" value="1"/>
</dbReference>
<feature type="transmembrane region" description="Helical" evidence="1">
    <location>
        <begin position="222"/>
        <end position="245"/>
    </location>
</feature>